<dbReference type="KEGG" id="mlil:QLS71_016300"/>
<accession>A0AAU7EEK5</accession>
<evidence type="ECO:0000313" key="2">
    <source>
        <dbReference type="Proteomes" id="UP001224325"/>
    </source>
</evidence>
<dbReference type="Pfam" id="PF20113">
    <property type="entry name" value="DUF6503"/>
    <property type="match status" value="1"/>
</dbReference>
<dbReference type="PROSITE" id="PS51257">
    <property type="entry name" value="PROKAR_LIPOPROTEIN"/>
    <property type="match status" value="1"/>
</dbReference>
<name>A0AAU7EEK5_9FLAO</name>
<protein>
    <submittedName>
        <fullName evidence="1">DUF6503 family protein</fullName>
    </submittedName>
</protein>
<sequence>MKIQPAILVLIGTATLLACNQKKNKTEIAIPETAPTTETVTTPQATLIVNKAMDAHGGALYDSAHYEFVFRGDTYHFKNMGKQYEYSKTFKKEGVLTKDVLKNGSFYRLVNGDTLTLPPKVITSATGAINSVIYFATLPHKLGDDAVIKTYLGNTQIKGEKYNMIGVTFKKEGGGADFDDAYCYWIHTETHLVDYLAYNYHVNKGGVRFRSAYNRSVVDGITFQDYVNYEAEVGTSLIDLPQLYEAGKLNPLSKIETEAIINLKNN</sequence>
<reference evidence="1" key="1">
    <citation type="submission" date="2024-04" db="EMBL/GenBank/DDBJ databases">
        <title>Mariniflexile litorale, isolated from the shallow sediments of the Sea of Japan.</title>
        <authorList>
            <person name="Romanenko L."/>
            <person name="Isaeva M."/>
        </authorList>
    </citation>
    <scope>NUCLEOTIDE SEQUENCE [LARGE SCALE GENOMIC DNA]</scope>
    <source>
        <strain evidence="1">KMM 9835</strain>
    </source>
</reference>
<dbReference type="AlphaFoldDB" id="A0AAU7EEK5"/>
<evidence type="ECO:0000313" key="1">
    <source>
        <dbReference type="EMBL" id="XBL13871.1"/>
    </source>
</evidence>
<keyword evidence="2" id="KW-1185">Reference proteome</keyword>
<organism evidence="1 2">
    <name type="scientific">Mariniflexile litorale</name>
    <dbReference type="NCBI Taxonomy" id="3045158"/>
    <lineage>
        <taxon>Bacteria</taxon>
        <taxon>Pseudomonadati</taxon>
        <taxon>Bacteroidota</taxon>
        <taxon>Flavobacteriia</taxon>
        <taxon>Flavobacteriales</taxon>
        <taxon>Flavobacteriaceae</taxon>
        <taxon>Mariniflexile</taxon>
    </lineage>
</organism>
<proteinExistence type="predicted"/>
<dbReference type="InterPro" id="IPR045444">
    <property type="entry name" value="DUF6503"/>
</dbReference>
<gene>
    <name evidence="1" type="ORF">QLS71_016300</name>
</gene>
<dbReference type="Proteomes" id="UP001224325">
    <property type="component" value="Chromosome"/>
</dbReference>
<dbReference type="RefSeq" id="WP_308992731.1">
    <property type="nucleotide sequence ID" value="NZ_CP155618.1"/>
</dbReference>
<dbReference type="EMBL" id="CP155618">
    <property type="protein sequence ID" value="XBL13871.1"/>
    <property type="molecule type" value="Genomic_DNA"/>
</dbReference>